<feature type="compositionally biased region" description="Low complexity" evidence="1">
    <location>
        <begin position="308"/>
        <end position="320"/>
    </location>
</feature>
<feature type="transmembrane region" description="Helical" evidence="2">
    <location>
        <begin position="179"/>
        <end position="204"/>
    </location>
</feature>
<organism evidence="4 5">
    <name type="scientific">Trematosphaeria pertusa</name>
    <dbReference type="NCBI Taxonomy" id="390896"/>
    <lineage>
        <taxon>Eukaryota</taxon>
        <taxon>Fungi</taxon>
        <taxon>Dikarya</taxon>
        <taxon>Ascomycota</taxon>
        <taxon>Pezizomycotina</taxon>
        <taxon>Dothideomycetes</taxon>
        <taxon>Pleosporomycetidae</taxon>
        <taxon>Pleosporales</taxon>
        <taxon>Massarineae</taxon>
        <taxon>Trematosphaeriaceae</taxon>
        <taxon>Trematosphaeria</taxon>
    </lineage>
</organism>
<accession>A0A6A6HXF2</accession>
<dbReference type="EMBL" id="ML987208">
    <property type="protein sequence ID" value="KAF2242448.1"/>
    <property type="molecule type" value="Genomic_DNA"/>
</dbReference>
<protein>
    <recommendedName>
        <fullName evidence="3">Rhodopsin domain-containing protein</fullName>
    </recommendedName>
</protein>
<evidence type="ECO:0000313" key="4">
    <source>
        <dbReference type="EMBL" id="KAF2242448.1"/>
    </source>
</evidence>
<keyword evidence="2" id="KW-0472">Membrane</keyword>
<dbReference type="PANTHER" id="PTHR38794:SF1">
    <property type="entry name" value="INTEGRAL MEMBRANE PROTEIN"/>
    <property type="match status" value="1"/>
</dbReference>
<dbReference type="Proteomes" id="UP000800094">
    <property type="component" value="Unassembled WGS sequence"/>
</dbReference>
<feature type="region of interest" description="Disordered" evidence="1">
    <location>
        <begin position="293"/>
        <end position="332"/>
    </location>
</feature>
<feature type="domain" description="Rhodopsin" evidence="3">
    <location>
        <begin position="43"/>
        <end position="277"/>
    </location>
</feature>
<feature type="transmembrane region" description="Helical" evidence="2">
    <location>
        <begin position="107"/>
        <end position="129"/>
    </location>
</feature>
<dbReference type="AlphaFoldDB" id="A0A6A6HXF2"/>
<gene>
    <name evidence="4" type="ORF">BU26DRAFT_544059</name>
</gene>
<sequence>MTAIPSANQRVARQPGSERDLGPFLNVVTWVLLISSVLAVLTRLVTKRALKRRIDVDDAFVVAALLASIGSGIAVSIQTKNGLGRDIRSLAGSQIVAYEKAEYANKLLYIATLALAKLSIISLLMILTASDLHRNLGIGLTIFIALWGIAAEFVAAFQCGTEKPWRFVERESTCMSLPAFWRAMGLINMLTDLCLILFPVHVIFTLQMSVSKKITILGFFGARSFDIIASGIQIAYIPAFDSENPTRALWKWTLTTQIIECITILTSCVPYLRPLLESIPSGLYGADELRRRGTPSELGYSRSRSRSKSVSYKLSSTSSTAAHEKSRRSQNETGIKRFLPMLSATNHANSASGLPGGPRRPDGQMDVEITAQKVENARWETDSTGSQARIMKTTVVCAEWEEAERRSREAHSDGIEVVRGEG</sequence>
<keyword evidence="2" id="KW-1133">Transmembrane helix</keyword>
<dbReference type="RefSeq" id="XP_033677452.1">
    <property type="nucleotide sequence ID" value="XM_033831717.1"/>
</dbReference>
<feature type="transmembrane region" description="Helical" evidence="2">
    <location>
        <begin position="136"/>
        <end position="159"/>
    </location>
</feature>
<proteinExistence type="predicted"/>
<dbReference type="OrthoDB" id="3918601at2759"/>
<evidence type="ECO:0000259" key="3">
    <source>
        <dbReference type="Pfam" id="PF20684"/>
    </source>
</evidence>
<dbReference type="Pfam" id="PF20684">
    <property type="entry name" value="Fung_rhodopsin"/>
    <property type="match status" value="1"/>
</dbReference>
<keyword evidence="5" id="KW-1185">Reference proteome</keyword>
<feature type="transmembrane region" description="Helical" evidence="2">
    <location>
        <begin position="27"/>
        <end position="46"/>
    </location>
</feature>
<dbReference type="GeneID" id="54585047"/>
<evidence type="ECO:0000256" key="2">
    <source>
        <dbReference type="SAM" id="Phobius"/>
    </source>
</evidence>
<name>A0A6A6HXF2_9PLEO</name>
<dbReference type="PANTHER" id="PTHR38794">
    <property type="entry name" value="INTEGRAL MEMBRANE PROTEIN"/>
    <property type="match status" value="1"/>
</dbReference>
<dbReference type="InterPro" id="IPR049326">
    <property type="entry name" value="Rhodopsin_dom_fungi"/>
</dbReference>
<feature type="transmembrane region" description="Helical" evidence="2">
    <location>
        <begin position="58"/>
        <end position="77"/>
    </location>
</feature>
<reference evidence="4" key="1">
    <citation type="journal article" date="2020" name="Stud. Mycol.">
        <title>101 Dothideomycetes genomes: a test case for predicting lifestyles and emergence of pathogens.</title>
        <authorList>
            <person name="Haridas S."/>
            <person name="Albert R."/>
            <person name="Binder M."/>
            <person name="Bloem J."/>
            <person name="Labutti K."/>
            <person name="Salamov A."/>
            <person name="Andreopoulos B."/>
            <person name="Baker S."/>
            <person name="Barry K."/>
            <person name="Bills G."/>
            <person name="Bluhm B."/>
            <person name="Cannon C."/>
            <person name="Castanera R."/>
            <person name="Culley D."/>
            <person name="Daum C."/>
            <person name="Ezra D."/>
            <person name="Gonzalez J."/>
            <person name="Henrissat B."/>
            <person name="Kuo A."/>
            <person name="Liang C."/>
            <person name="Lipzen A."/>
            <person name="Lutzoni F."/>
            <person name="Magnuson J."/>
            <person name="Mondo S."/>
            <person name="Nolan M."/>
            <person name="Ohm R."/>
            <person name="Pangilinan J."/>
            <person name="Park H.-J."/>
            <person name="Ramirez L."/>
            <person name="Alfaro M."/>
            <person name="Sun H."/>
            <person name="Tritt A."/>
            <person name="Yoshinaga Y."/>
            <person name="Zwiers L.-H."/>
            <person name="Turgeon B."/>
            <person name="Goodwin S."/>
            <person name="Spatafora J."/>
            <person name="Crous P."/>
            <person name="Grigoriev I."/>
        </authorList>
    </citation>
    <scope>NUCLEOTIDE SEQUENCE</scope>
    <source>
        <strain evidence="4">CBS 122368</strain>
    </source>
</reference>
<evidence type="ECO:0000313" key="5">
    <source>
        <dbReference type="Proteomes" id="UP000800094"/>
    </source>
</evidence>
<keyword evidence="2" id="KW-0812">Transmembrane</keyword>
<evidence type="ECO:0000256" key="1">
    <source>
        <dbReference type="SAM" id="MobiDB-lite"/>
    </source>
</evidence>